<dbReference type="InterPro" id="IPR036388">
    <property type="entry name" value="WH-like_DNA-bd_sf"/>
</dbReference>
<evidence type="ECO:0000313" key="6">
    <source>
        <dbReference type="EMBL" id="MBD1272082.1"/>
    </source>
</evidence>
<dbReference type="Pfam" id="PF03861">
    <property type="entry name" value="ANTAR"/>
    <property type="match status" value="1"/>
</dbReference>
<dbReference type="GO" id="GO:0003723">
    <property type="term" value="F:RNA binding"/>
    <property type="evidence" value="ECO:0007669"/>
    <property type="project" value="InterPro"/>
</dbReference>
<dbReference type="EMBL" id="JACWMT010000004">
    <property type="protein sequence ID" value="MBD1272082.1"/>
    <property type="molecule type" value="Genomic_DNA"/>
</dbReference>
<comment type="caution">
    <text evidence="6">The sequence shown here is derived from an EMBL/GenBank/DDBJ whole genome shotgun (WGS) entry which is preliminary data.</text>
</comment>
<dbReference type="Gene3D" id="3.30.450.40">
    <property type="match status" value="1"/>
</dbReference>
<dbReference type="InterPro" id="IPR011006">
    <property type="entry name" value="CheY-like_superfamily"/>
</dbReference>
<evidence type="ECO:0000256" key="2">
    <source>
        <dbReference type="ARBA" id="ARBA00022777"/>
    </source>
</evidence>
<evidence type="ECO:0000313" key="7">
    <source>
        <dbReference type="EMBL" id="NYI38725.1"/>
    </source>
</evidence>
<keyword evidence="4" id="KW-0804">Transcription</keyword>
<name>A0A8I0G204_9ACTN</name>
<evidence type="ECO:0000259" key="5">
    <source>
        <dbReference type="PROSITE" id="PS50921"/>
    </source>
</evidence>
<reference evidence="6" key="2">
    <citation type="submission" date="2020-09" db="EMBL/GenBank/DDBJ databases">
        <title>Novel species in genus Aeromicrobium.</title>
        <authorList>
            <person name="Zhang G."/>
        </authorList>
    </citation>
    <scope>NUCLEOTIDE SEQUENCE</scope>
    <source>
        <strain evidence="6">SSW1-57</strain>
    </source>
</reference>
<dbReference type="SUPFAM" id="SSF52172">
    <property type="entry name" value="CheY-like"/>
    <property type="match status" value="1"/>
</dbReference>
<dbReference type="PROSITE" id="PS50921">
    <property type="entry name" value="ANTAR"/>
    <property type="match status" value="1"/>
</dbReference>
<dbReference type="GO" id="GO:0016301">
    <property type="term" value="F:kinase activity"/>
    <property type="evidence" value="ECO:0007669"/>
    <property type="project" value="UniProtKB-KW"/>
</dbReference>
<gene>
    <name evidence="7" type="ORF">BJ975_002100</name>
    <name evidence="6" type="ORF">IDH50_17690</name>
</gene>
<evidence type="ECO:0000256" key="4">
    <source>
        <dbReference type="ARBA" id="ARBA00023163"/>
    </source>
</evidence>
<dbReference type="AlphaFoldDB" id="A0A8I0G204"/>
<dbReference type="SMART" id="SM00065">
    <property type="entry name" value="GAF"/>
    <property type="match status" value="1"/>
</dbReference>
<dbReference type="InterPro" id="IPR003018">
    <property type="entry name" value="GAF"/>
</dbReference>
<evidence type="ECO:0000313" key="8">
    <source>
        <dbReference type="Proteomes" id="UP000587211"/>
    </source>
</evidence>
<feature type="domain" description="ANTAR" evidence="5">
    <location>
        <begin position="161"/>
        <end position="222"/>
    </location>
</feature>
<dbReference type="InterPro" id="IPR012074">
    <property type="entry name" value="GAF_ANTAR"/>
</dbReference>
<dbReference type="InterPro" id="IPR029016">
    <property type="entry name" value="GAF-like_dom_sf"/>
</dbReference>
<evidence type="ECO:0000256" key="1">
    <source>
        <dbReference type="ARBA" id="ARBA00022679"/>
    </source>
</evidence>
<reference evidence="7 8" key="1">
    <citation type="submission" date="2020-07" db="EMBL/GenBank/DDBJ databases">
        <title>Sequencing the genomes of 1000 actinobacteria strains.</title>
        <authorList>
            <person name="Klenk H.-P."/>
        </authorList>
    </citation>
    <scope>NUCLEOTIDE SEQUENCE [LARGE SCALE GENOMIC DNA]</scope>
    <source>
        <strain evidence="7 8">DSM 19087</strain>
    </source>
</reference>
<evidence type="ECO:0000256" key="3">
    <source>
        <dbReference type="ARBA" id="ARBA00023015"/>
    </source>
</evidence>
<dbReference type="PIRSF" id="PIRSF036625">
    <property type="entry name" value="GAF_ANTAR"/>
    <property type="match status" value="1"/>
</dbReference>
<proteinExistence type="predicted"/>
<sequence length="232" mass="24964">MTGDTTTPLINQLADVALSMHQEHSAEATVESVLGYIKTAVGAQYAGALLFGEKGAIETVPGSDDIVEKAGAVQAEVGEGPDLAAIEEAQSILVSDIRAEPHWPHWAQAMAELGLRSLVSVKLSTRDRAFGSLTVYSTHPDAFTDEDRSVVEAFARHVAIAISTSVREQNLNAAIDSRKLIGQAQGILMERFSLSDAQAFAVLLRYSQHSNTKLRVIAERLVSERTLPPESD</sequence>
<dbReference type="InterPro" id="IPR005561">
    <property type="entry name" value="ANTAR"/>
</dbReference>
<keyword evidence="1" id="KW-0808">Transferase</keyword>
<dbReference type="RefSeq" id="WP_179425706.1">
    <property type="nucleotide sequence ID" value="NZ_BAAAMP010000016.1"/>
</dbReference>
<dbReference type="SMART" id="SM01012">
    <property type="entry name" value="ANTAR"/>
    <property type="match status" value="1"/>
</dbReference>
<dbReference type="SUPFAM" id="SSF55781">
    <property type="entry name" value="GAF domain-like"/>
    <property type="match status" value="1"/>
</dbReference>
<dbReference type="Proteomes" id="UP000587211">
    <property type="component" value="Unassembled WGS sequence"/>
</dbReference>
<dbReference type="EMBL" id="JACBZN010000001">
    <property type="protein sequence ID" value="NYI38725.1"/>
    <property type="molecule type" value="Genomic_DNA"/>
</dbReference>
<accession>A0A8I0G204</accession>
<keyword evidence="3" id="KW-0805">Transcription regulation</keyword>
<dbReference type="Pfam" id="PF13185">
    <property type="entry name" value="GAF_2"/>
    <property type="match status" value="1"/>
</dbReference>
<protein>
    <submittedName>
        <fullName evidence="6">GAF and ANTAR domain-containing protein</fullName>
    </submittedName>
    <submittedName>
        <fullName evidence="7">GAF domain-containing protein</fullName>
    </submittedName>
</protein>
<keyword evidence="2" id="KW-0418">Kinase</keyword>
<evidence type="ECO:0000313" key="9">
    <source>
        <dbReference type="Proteomes" id="UP000659061"/>
    </source>
</evidence>
<dbReference type="Gene3D" id="1.10.10.10">
    <property type="entry name" value="Winged helix-like DNA-binding domain superfamily/Winged helix DNA-binding domain"/>
    <property type="match status" value="1"/>
</dbReference>
<organism evidence="6 9">
    <name type="scientific">Aeromicrobium tamlense</name>
    <dbReference type="NCBI Taxonomy" id="375541"/>
    <lineage>
        <taxon>Bacteria</taxon>
        <taxon>Bacillati</taxon>
        <taxon>Actinomycetota</taxon>
        <taxon>Actinomycetes</taxon>
        <taxon>Propionibacteriales</taxon>
        <taxon>Nocardioidaceae</taxon>
        <taxon>Aeromicrobium</taxon>
    </lineage>
</organism>
<keyword evidence="8" id="KW-1185">Reference proteome</keyword>
<dbReference type="Proteomes" id="UP000659061">
    <property type="component" value="Unassembled WGS sequence"/>
</dbReference>